<keyword evidence="2" id="KW-0433">Leucine-rich repeat</keyword>
<evidence type="ECO:0000313" key="7">
    <source>
        <dbReference type="EMBL" id="JAE07278.1"/>
    </source>
</evidence>
<dbReference type="GO" id="GO:0000166">
    <property type="term" value="F:nucleotide binding"/>
    <property type="evidence" value="ECO:0007669"/>
    <property type="project" value="UniProtKB-KW"/>
</dbReference>
<dbReference type="EMBL" id="GBRH01190618">
    <property type="protein sequence ID" value="JAE07278.1"/>
    <property type="molecule type" value="Transcribed_RNA"/>
</dbReference>
<dbReference type="AlphaFoldDB" id="A0A0A9FG82"/>
<reference evidence="7" key="1">
    <citation type="submission" date="2014-09" db="EMBL/GenBank/DDBJ databases">
        <authorList>
            <person name="Magalhaes I.L.F."/>
            <person name="Oliveira U."/>
            <person name="Santos F.R."/>
            <person name="Vidigal T.H.D.A."/>
            <person name="Brescovit A.D."/>
            <person name="Santos A.J."/>
        </authorList>
    </citation>
    <scope>NUCLEOTIDE SEQUENCE</scope>
    <source>
        <tissue evidence="7">Shoot tissue taken approximately 20 cm above the soil surface</tissue>
    </source>
</reference>
<reference evidence="7" key="2">
    <citation type="journal article" date="2015" name="Data Brief">
        <title>Shoot transcriptome of the giant reed, Arundo donax.</title>
        <authorList>
            <person name="Barrero R.A."/>
            <person name="Guerrero F.D."/>
            <person name="Moolhuijzen P."/>
            <person name="Goolsby J.A."/>
            <person name="Tidwell J."/>
            <person name="Bellgard S.E."/>
            <person name="Bellgard M.I."/>
        </authorList>
    </citation>
    <scope>NUCLEOTIDE SEQUENCE</scope>
    <source>
        <tissue evidence="7">Shoot tissue taken approximately 20 cm above the soil surface</tissue>
    </source>
</reference>
<evidence type="ECO:0000256" key="3">
    <source>
        <dbReference type="ARBA" id="ARBA00022737"/>
    </source>
</evidence>
<sequence length="277" mass="31054">MDASTCSSLGAMAPLLRKLDLVMAQGNIILAEVKNEVEHLIQGIKKINTSLTDLSLTEDPPFMFKLWMNEVRELYSDMEDYLDQVMHSGADADAKARTAGRSGLVKISHLYNVKLKRRPPMATKILEFRARVQEACERHERYGLVSLTFKRRFVSYGPSFPARHVNLIDHGPMDKLANCLAPDDGEEEHMVVSNYLSSGQGVLARQHLPKGYIRSIEDDSSAGLLYEHLRIQISGGFSPTSSFRFKSNSLMSSGIPTTLLRVSRNICITKDLMSRVH</sequence>
<dbReference type="Gene3D" id="1.20.5.4130">
    <property type="match status" value="1"/>
</dbReference>
<comment type="similarity">
    <text evidence="1">Belongs to the disease resistance NB-LRR family.</text>
</comment>
<evidence type="ECO:0000259" key="6">
    <source>
        <dbReference type="Pfam" id="PF18052"/>
    </source>
</evidence>
<evidence type="ECO:0000256" key="5">
    <source>
        <dbReference type="ARBA" id="ARBA00022821"/>
    </source>
</evidence>
<dbReference type="GO" id="GO:0006952">
    <property type="term" value="P:defense response"/>
    <property type="evidence" value="ECO:0007669"/>
    <property type="project" value="UniProtKB-KW"/>
</dbReference>
<dbReference type="PANTHER" id="PTHR19338:SF48">
    <property type="entry name" value="OS12G0166600 PROTEIN"/>
    <property type="match status" value="1"/>
</dbReference>
<dbReference type="Pfam" id="PF18052">
    <property type="entry name" value="Rx_N"/>
    <property type="match status" value="1"/>
</dbReference>
<name>A0A0A9FG82_ARUDO</name>
<protein>
    <recommendedName>
        <fullName evidence="6">Disease resistance N-terminal domain-containing protein</fullName>
    </recommendedName>
</protein>
<evidence type="ECO:0000256" key="1">
    <source>
        <dbReference type="ARBA" id="ARBA00008894"/>
    </source>
</evidence>
<keyword evidence="3" id="KW-0677">Repeat</keyword>
<keyword evidence="4" id="KW-0547">Nucleotide-binding</keyword>
<dbReference type="PANTHER" id="PTHR19338">
    <property type="entry name" value="TRANSLOCASE OF INNER MITOCHONDRIAL MEMBRANE 13 HOMOLOG"/>
    <property type="match status" value="1"/>
</dbReference>
<evidence type="ECO:0000256" key="2">
    <source>
        <dbReference type="ARBA" id="ARBA00022614"/>
    </source>
</evidence>
<dbReference type="InterPro" id="IPR041118">
    <property type="entry name" value="Rx_N"/>
</dbReference>
<evidence type="ECO:0000256" key="4">
    <source>
        <dbReference type="ARBA" id="ARBA00022741"/>
    </source>
</evidence>
<feature type="domain" description="Disease resistance N-terminal" evidence="6">
    <location>
        <begin position="11"/>
        <end position="94"/>
    </location>
</feature>
<keyword evidence="5" id="KW-0611">Plant defense</keyword>
<accession>A0A0A9FG82</accession>
<proteinExistence type="inferred from homology"/>
<organism evidence="7">
    <name type="scientific">Arundo donax</name>
    <name type="common">Giant reed</name>
    <name type="synonym">Donax arundinaceus</name>
    <dbReference type="NCBI Taxonomy" id="35708"/>
    <lineage>
        <taxon>Eukaryota</taxon>
        <taxon>Viridiplantae</taxon>
        <taxon>Streptophyta</taxon>
        <taxon>Embryophyta</taxon>
        <taxon>Tracheophyta</taxon>
        <taxon>Spermatophyta</taxon>
        <taxon>Magnoliopsida</taxon>
        <taxon>Liliopsida</taxon>
        <taxon>Poales</taxon>
        <taxon>Poaceae</taxon>
        <taxon>PACMAD clade</taxon>
        <taxon>Arundinoideae</taxon>
        <taxon>Arundineae</taxon>
        <taxon>Arundo</taxon>
    </lineage>
</organism>